<evidence type="ECO:0000259" key="1">
    <source>
        <dbReference type="PROSITE" id="PS50097"/>
    </source>
</evidence>
<dbReference type="AlphaFoldDB" id="A0A6A5UK22"/>
<reference evidence="2" key="1">
    <citation type="journal article" date="2020" name="Stud. Mycol.">
        <title>101 Dothideomycetes genomes: a test case for predicting lifestyles and emergence of pathogens.</title>
        <authorList>
            <person name="Haridas S."/>
            <person name="Albert R."/>
            <person name="Binder M."/>
            <person name="Bloem J."/>
            <person name="Labutti K."/>
            <person name="Salamov A."/>
            <person name="Andreopoulos B."/>
            <person name="Baker S."/>
            <person name="Barry K."/>
            <person name="Bills G."/>
            <person name="Bluhm B."/>
            <person name="Cannon C."/>
            <person name="Castanera R."/>
            <person name="Culley D."/>
            <person name="Daum C."/>
            <person name="Ezra D."/>
            <person name="Gonzalez J."/>
            <person name="Henrissat B."/>
            <person name="Kuo A."/>
            <person name="Liang C."/>
            <person name="Lipzen A."/>
            <person name="Lutzoni F."/>
            <person name="Magnuson J."/>
            <person name="Mondo S."/>
            <person name="Nolan M."/>
            <person name="Ohm R."/>
            <person name="Pangilinan J."/>
            <person name="Park H.-J."/>
            <person name="Ramirez L."/>
            <person name="Alfaro M."/>
            <person name="Sun H."/>
            <person name="Tritt A."/>
            <person name="Yoshinaga Y."/>
            <person name="Zwiers L.-H."/>
            <person name="Turgeon B."/>
            <person name="Goodwin S."/>
            <person name="Spatafora J."/>
            <person name="Crous P."/>
            <person name="Grigoriev I."/>
        </authorList>
    </citation>
    <scope>NUCLEOTIDE SEQUENCE</scope>
    <source>
        <strain evidence="2">CBS 107.79</strain>
    </source>
</reference>
<dbReference type="SMART" id="SM00225">
    <property type="entry name" value="BTB"/>
    <property type="match status" value="1"/>
</dbReference>
<organism evidence="2 3">
    <name type="scientific">Bimuria novae-zelandiae CBS 107.79</name>
    <dbReference type="NCBI Taxonomy" id="1447943"/>
    <lineage>
        <taxon>Eukaryota</taxon>
        <taxon>Fungi</taxon>
        <taxon>Dikarya</taxon>
        <taxon>Ascomycota</taxon>
        <taxon>Pezizomycotina</taxon>
        <taxon>Dothideomycetes</taxon>
        <taxon>Pleosporomycetidae</taxon>
        <taxon>Pleosporales</taxon>
        <taxon>Massarineae</taxon>
        <taxon>Didymosphaeriaceae</taxon>
        <taxon>Bimuria</taxon>
    </lineage>
</organism>
<dbReference type="OrthoDB" id="6359816at2759"/>
<dbReference type="PANTHER" id="PTHR24410:SF23">
    <property type="entry name" value="BTB DOMAIN-CONTAINING PROTEIN-RELATED"/>
    <property type="match status" value="1"/>
</dbReference>
<evidence type="ECO:0000313" key="3">
    <source>
        <dbReference type="Proteomes" id="UP000800036"/>
    </source>
</evidence>
<dbReference type="SUPFAM" id="SSF54695">
    <property type="entry name" value="POZ domain"/>
    <property type="match status" value="1"/>
</dbReference>
<keyword evidence="3" id="KW-1185">Reference proteome</keyword>
<gene>
    <name evidence="2" type="ORF">BU23DRAFT_575084</name>
</gene>
<dbReference type="CDD" id="cd18186">
    <property type="entry name" value="BTB_POZ_ZBTB_KLHL-like"/>
    <property type="match status" value="1"/>
</dbReference>
<dbReference type="InterPro" id="IPR051481">
    <property type="entry name" value="BTB-POZ/Galectin-3-binding"/>
</dbReference>
<dbReference type="Gene3D" id="3.30.710.10">
    <property type="entry name" value="Potassium Channel Kv1.1, Chain A"/>
    <property type="match status" value="1"/>
</dbReference>
<proteinExistence type="predicted"/>
<sequence length="211" mass="24174">MATASTTSTGMFDNPLFSDIKIRQTRDGVTKEYHAHKAVLCAVSPWFLGLFTGIQDVDIGVATMPGDDPQDFEAMLRYIYTQELKHPGLDRNVYWDGAEMKINYLLDIHAIADKYEVRGLQACASEHFPLVHELEEHEFDVYFLELIVETHYRTCIDNRCSMGRRICGYILKREPDFIKTGRVGHPLLKAWPKFTQDLLEEALENNGGRLC</sequence>
<dbReference type="PANTHER" id="PTHR24410">
    <property type="entry name" value="HL07962P-RELATED"/>
    <property type="match status" value="1"/>
</dbReference>
<evidence type="ECO:0000313" key="2">
    <source>
        <dbReference type="EMBL" id="KAF1965185.1"/>
    </source>
</evidence>
<dbReference type="PROSITE" id="PS50097">
    <property type="entry name" value="BTB"/>
    <property type="match status" value="1"/>
</dbReference>
<dbReference type="Proteomes" id="UP000800036">
    <property type="component" value="Unassembled WGS sequence"/>
</dbReference>
<name>A0A6A5UK22_9PLEO</name>
<dbReference type="InterPro" id="IPR000210">
    <property type="entry name" value="BTB/POZ_dom"/>
</dbReference>
<dbReference type="Pfam" id="PF00651">
    <property type="entry name" value="BTB"/>
    <property type="match status" value="1"/>
</dbReference>
<feature type="domain" description="BTB" evidence="1">
    <location>
        <begin position="18"/>
        <end position="88"/>
    </location>
</feature>
<accession>A0A6A5UK22</accession>
<protein>
    <recommendedName>
        <fullName evidence="1">BTB domain-containing protein</fullName>
    </recommendedName>
</protein>
<dbReference type="InterPro" id="IPR011333">
    <property type="entry name" value="SKP1/BTB/POZ_sf"/>
</dbReference>
<dbReference type="EMBL" id="ML976767">
    <property type="protein sequence ID" value="KAF1965185.1"/>
    <property type="molecule type" value="Genomic_DNA"/>
</dbReference>